<dbReference type="GO" id="GO:0009279">
    <property type="term" value="C:cell outer membrane"/>
    <property type="evidence" value="ECO:0007669"/>
    <property type="project" value="UniProtKB-SubCell"/>
</dbReference>
<proteinExistence type="predicted"/>
<evidence type="ECO:0000259" key="5">
    <source>
        <dbReference type="PROSITE" id="PS51123"/>
    </source>
</evidence>
<dbReference type="InterPro" id="IPR050330">
    <property type="entry name" value="Bact_OuterMem_StrucFunc"/>
</dbReference>
<comment type="caution">
    <text evidence="6">The sequence shown here is derived from an EMBL/GenBank/DDBJ whole genome shotgun (WGS) entry which is preliminary data.</text>
</comment>
<reference evidence="6 7" key="1">
    <citation type="submission" date="2021-03" db="EMBL/GenBank/DDBJ databases">
        <title>Fibrella sp. HMF5036 genome sequencing and assembly.</title>
        <authorList>
            <person name="Kang H."/>
            <person name="Kim H."/>
            <person name="Bae S."/>
            <person name="Joh K."/>
        </authorList>
    </citation>
    <scope>NUCLEOTIDE SEQUENCE [LARGE SCALE GENOMIC DNA]</scope>
    <source>
        <strain evidence="6 7">HMF5036</strain>
    </source>
</reference>
<name>A0A939G5J9_9BACT</name>
<dbReference type="PANTHER" id="PTHR30329">
    <property type="entry name" value="STATOR ELEMENT OF FLAGELLAR MOTOR COMPLEX"/>
    <property type="match status" value="1"/>
</dbReference>
<dbReference type="Pfam" id="PF00691">
    <property type="entry name" value="OmpA"/>
    <property type="match status" value="1"/>
</dbReference>
<dbReference type="Gene3D" id="3.30.1330.60">
    <property type="entry name" value="OmpA-like domain"/>
    <property type="match status" value="1"/>
</dbReference>
<dbReference type="EMBL" id="JAFMYU010000006">
    <property type="protein sequence ID" value="MBO0931445.1"/>
    <property type="molecule type" value="Genomic_DNA"/>
</dbReference>
<dbReference type="AlphaFoldDB" id="A0A939G5J9"/>
<dbReference type="InterPro" id="IPR036737">
    <property type="entry name" value="OmpA-like_sf"/>
</dbReference>
<accession>A0A939G5J9</accession>
<feature type="domain" description="OmpA-like" evidence="5">
    <location>
        <begin position="476"/>
        <end position="594"/>
    </location>
</feature>
<dbReference type="PANTHER" id="PTHR30329:SF21">
    <property type="entry name" value="LIPOPROTEIN YIAD-RELATED"/>
    <property type="match status" value="1"/>
</dbReference>
<dbReference type="RefSeq" id="WP_207335400.1">
    <property type="nucleotide sequence ID" value="NZ_JAFMYU010000006.1"/>
</dbReference>
<dbReference type="SUPFAM" id="SSF103088">
    <property type="entry name" value="OmpA-like"/>
    <property type="match status" value="1"/>
</dbReference>
<keyword evidence="3" id="KW-0998">Cell outer membrane</keyword>
<keyword evidence="7" id="KW-1185">Reference proteome</keyword>
<gene>
    <name evidence="6" type="ORF">J2I48_10595</name>
</gene>
<dbReference type="Proteomes" id="UP000664795">
    <property type="component" value="Unassembled WGS sequence"/>
</dbReference>
<organism evidence="6 7">
    <name type="scientific">Fibrella aquatilis</name>
    <dbReference type="NCBI Taxonomy" id="2817059"/>
    <lineage>
        <taxon>Bacteria</taxon>
        <taxon>Pseudomonadati</taxon>
        <taxon>Bacteroidota</taxon>
        <taxon>Cytophagia</taxon>
        <taxon>Cytophagales</taxon>
        <taxon>Spirosomataceae</taxon>
        <taxon>Fibrella</taxon>
    </lineage>
</organism>
<evidence type="ECO:0000256" key="1">
    <source>
        <dbReference type="ARBA" id="ARBA00004442"/>
    </source>
</evidence>
<dbReference type="CDD" id="cd07185">
    <property type="entry name" value="OmpA_C-like"/>
    <property type="match status" value="1"/>
</dbReference>
<keyword evidence="2 4" id="KW-0472">Membrane</keyword>
<evidence type="ECO:0000313" key="6">
    <source>
        <dbReference type="EMBL" id="MBO0931445.1"/>
    </source>
</evidence>
<dbReference type="InterPro" id="IPR006665">
    <property type="entry name" value="OmpA-like"/>
</dbReference>
<dbReference type="PRINTS" id="PR01021">
    <property type="entry name" value="OMPADOMAIN"/>
</dbReference>
<sequence>MNRLTVPGRILVTVLILAGLWGLKWLVVDSGYVLKKSVSESQSVARIDLPDAPKNAATAVPQADMPSDKEAALTTPEIRWQCWAWNAQMGLFFANGGPKTTEGSLMAKNNVNLNLIRQDDVPQMQASLIKFASEYKSNPKTTEGVQFVTIMGDGAPAFLAGVNPELEKLGPEYKAQIVYTCGKSLGEDKLMGPAAWRDNPQSAKGGLCAAYLRDGDWNIVVKWCGDNGIKVNPDEKTYDPDAMNFVAADSYIDAAQKYISDYAEDRPVVVNGKATGETKHVAVNSVATWTPGDVMIAEKKGGLISVVSTKEYRSQMPCVVIGIKKWMEDNRPVVENIIDAIAKGGDQVKSYSAALNKAGEISAKIYKEETGPYWVKYYNGVSQADKQGQVVELGGSRVHNLGDNIELFGMGQGSTNVYKIVYTLFGDVAKQLYPKLMPSYPPADDVIDLSYLKAVAGRTTTKADADKVTFNDDDAIRQKVAEKAWNIEFQSGSNKLTPASQKTLQSLFNDLVVASNLRVELHGHTDNVGDAATNRTLSEARAFAVKQWLEQKSPTNFPDGRLSVIAHGSDNPLVPNSTPTGRAKNRRVTVVMGK</sequence>
<evidence type="ECO:0000256" key="3">
    <source>
        <dbReference type="ARBA" id="ARBA00023237"/>
    </source>
</evidence>
<comment type="subcellular location">
    <subcellularLocation>
        <location evidence="1">Cell outer membrane</location>
    </subcellularLocation>
</comment>
<evidence type="ECO:0000256" key="4">
    <source>
        <dbReference type="PROSITE-ProRule" id="PRU00473"/>
    </source>
</evidence>
<protein>
    <submittedName>
        <fullName evidence="6">OmpA family protein</fullName>
    </submittedName>
</protein>
<dbReference type="PROSITE" id="PS51123">
    <property type="entry name" value="OMPA_2"/>
    <property type="match status" value="1"/>
</dbReference>
<evidence type="ECO:0000256" key="2">
    <source>
        <dbReference type="ARBA" id="ARBA00023136"/>
    </source>
</evidence>
<dbReference type="InterPro" id="IPR006664">
    <property type="entry name" value="OMP_bac"/>
</dbReference>
<evidence type="ECO:0000313" key="7">
    <source>
        <dbReference type="Proteomes" id="UP000664795"/>
    </source>
</evidence>